<dbReference type="Pfam" id="PF05225">
    <property type="entry name" value="HTH_psq"/>
    <property type="match status" value="1"/>
</dbReference>
<dbReference type="Gene3D" id="1.10.10.60">
    <property type="entry name" value="Homeodomain-like"/>
    <property type="match status" value="1"/>
</dbReference>
<dbReference type="InterPro" id="IPR009057">
    <property type="entry name" value="Homeodomain-like_sf"/>
</dbReference>
<comment type="caution">
    <text evidence="2">The sequence shown here is derived from an EMBL/GenBank/DDBJ whole genome shotgun (WGS) entry which is preliminary data.</text>
</comment>
<protein>
    <submittedName>
        <fullName evidence="2">Tigger transposable element-derived protein 6-like protein</fullName>
    </submittedName>
</protein>
<dbReference type="InterPro" id="IPR007889">
    <property type="entry name" value="HTH_Psq"/>
</dbReference>
<dbReference type="GO" id="GO:0003677">
    <property type="term" value="F:DNA binding"/>
    <property type="evidence" value="ECO:0007669"/>
    <property type="project" value="InterPro"/>
</dbReference>
<organism evidence="2 3">
    <name type="scientific">Elysia marginata</name>
    <dbReference type="NCBI Taxonomy" id="1093978"/>
    <lineage>
        <taxon>Eukaryota</taxon>
        <taxon>Metazoa</taxon>
        <taxon>Spiralia</taxon>
        <taxon>Lophotrochozoa</taxon>
        <taxon>Mollusca</taxon>
        <taxon>Gastropoda</taxon>
        <taxon>Heterobranchia</taxon>
        <taxon>Euthyneura</taxon>
        <taxon>Panpulmonata</taxon>
        <taxon>Sacoglossa</taxon>
        <taxon>Placobranchoidea</taxon>
        <taxon>Plakobranchidae</taxon>
        <taxon>Elysia</taxon>
    </lineage>
</organism>
<dbReference type="AlphaFoldDB" id="A0AAV4JYJ0"/>
<reference evidence="2 3" key="1">
    <citation type="journal article" date="2021" name="Elife">
        <title>Chloroplast acquisition without the gene transfer in kleptoplastic sea slugs, Plakobranchus ocellatus.</title>
        <authorList>
            <person name="Maeda T."/>
            <person name="Takahashi S."/>
            <person name="Yoshida T."/>
            <person name="Shimamura S."/>
            <person name="Takaki Y."/>
            <person name="Nagai Y."/>
            <person name="Toyoda A."/>
            <person name="Suzuki Y."/>
            <person name="Arimoto A."/>
            <person name="Ishii H."/>
            <person name="Satoh N."/>
            <person name="Nishiyama T."/>
            <person name="Hasebe M."/>
            <person name="Maruyama T."/>
            <person name="Minagawa J."/>
            <person name="Obokata J."/>
            <person name="Shigenobu S."/>
        </authorList>
    </citation>
    <scope>NUCLEOTIDE SEQUENCE [LARGE SCALE GENOMIC DNA]</scope>
</reference>
<dbReference type="Proteomes" id="UP000762676">
    <property type="component" value="Unassembled WGS sequence"/>
</dbReference>
<gene>
    <name evidence="2" type="ORF">ElyMa_001729700</name>
</gene>
<evidence type="ECO:0000313" key="2">
    <source>
        <dbReference type="EMBL" id="GFS26780.1"/>
    </source>
</evidence>
<dbReference type="SUPFAM" id="SSF46689">
    <property type="entry name" value="Homeodomain-like"/>
    <property type="match status" value="1"/>
</dbReference>
<evidence type="ECO:0000259" key="1">
    <source>
        <dbReference type="Pfam" id="PF05225"/>
    </source>
</evidence>
<accession>A0AAV4JYJ0</accession>
<evidence type="ECO:0000313" key="3">
    <source>
        <dbReference type="Proteomes" id="UP000762676"/>
    </source>
</evidence>
<keyword evidence="3" id="KW-1185">Reference proteome</keyword>
<dbReference type="EMBL" id="BMAT01003500">
    <property type="protein sequence ID" value="GFS26780.1"/>
    <property type="molecule type" value="Genomic_DNA"/>
</dbReference>
<proteinExistence type="predicted"/>
<feature type="domain" description="HTH psq-type" evidence="1">
    <location>
        <begin position="15"/>
        <end position="53"/>
    </location>
</feature>
<name>A0AAV4JYJ0_9GAST</name>
<sequence length="227" mass="25646">MVKSKNMRKKYEQADMDAALDAMRTKRMSICEAVPRYSVPKTTLIDKIKGRYAEKPQPRTILTNEEEEKLIAMLVDCARKGDGKTKDQLCNIIQSIVIAEGRETPFKDGKPGYTWYLIFMARHKGRLREKKAMVIGEQRAQVTKDKIMGWFQHTEKELLADGINIRNVSASNIFNVDETGFPFYLGGSVIITDANNKHPYEVGTDNKHQVTVLGCCSASGELLKPMV</sequence>
<feature type="non-terminal residue" evidence="2">
    <location>
        <position position="227"/>
    </location>
</feature>